<evidence type="ECO:0000259" key="2">
    <source>
        <dbReference type="Pfam" id="PF03732"/>
    </source>
</evidence>
<dbReference type="InterPro" id="IPR005162">
    <property type="entry name" value="Retrotrans_gag_dom"/>
</dbReference>
<sequence length="302" mass="33844">MAAKVLDQDSKLDLLLKKMEDVDRKQEASEKRREQSEEKSRADFLALKVAVESRFPEVEKRVDLLQESVLDLQEQVDKLQSLVKSFPAASGDGKLNSSSFSPTTPKDHSVSLSGILAGSARISGNVPPMCCPQFDGDNPQMWKSNCEEYFEIYGVHPRNWVRVAGLNFSGNAAFWLQSMRPKLVGVTWQEFTNQVCLRFTKDRKEVLIRQWFHIAQDSSVSEYVEKFDGIMHQLLAYSSSLPLNYFVTKFVEGLKPAIRSGVLMQKPQDLDSACSLALLQEEILEGSCSARSIVAPSGKTIS</sequence>
<gene>
    <name evidence="3" type="primary">OSJNBb0014D23.7</name>
</gene>
<dbReference type="Pfam" id="PF03732">
    <property type="entry name" value="Retrotrans_gag"/>
    <property type="match status" value="1"/>
</dbReference>
<evidence type="ECO:0000313" key="4">
    <source>
        <dbReference type="Proteomes" id="UP000000763"/>
    </source>
</evidence>
<proteinExistence type="predicted"/>
<dbReference type="AlphaFoldDB" id="Q7XL82"/>
<evidence type="ECO:0000256" key="1">
    <source>
        <dbReference type="SAM" id="MobiDB-lite"/>
    </source>
</evidence>
<name>Q7XL82_ORYSJ</name>
<accession>Q7XL82</accession>
<protein>
    <submittedName>
        <fullName evidence="3">OSJNBb0014D23.7 protein</fullName>
    </submittedName>
</protein>
<evidence type="ECO:0000313" key="3">
    <source>
        <dbReference type="EMBL" id="CAE05273.1"/>
    </source>
</evidence>
<feature type="region of interest" description="Disordered" evidence="1">
    <location>
        <begin position="17"/>
        <end position="41"/>
    </location>
</feature>
<dbReference type="Proteomes" id="UP000000763">
    <property type="component" value="Chromosome 4"/>
</dbReference>
<dbReference type="EMBL" id="AL731642">
    <property type="protein sequence ID" value="CAE05273.1"/>
    <property type="molecule type" value="Genomic_DNA"/>
</dbReference>
<reference evidence="4" key="1">
    <citation type="journal article" date="2005" name="Nature">
        <title>The map-based sequence of the rice genome.</title>
        <authorList>
            <consortium name="International rice genome sequencing project (IRGSP)"/>
            <person name="Matsumoto T."/>
            <person name="Wu J."/>
            <person name="Kanamori H."/>
            <person name="Katayose Y."/>
            <person name="Fujisawa M."/>
            <person name="Namiki N."/>
            <person name="Mizuno H."/>
            <person name="Yamamoto K."/>
            <person name="Antonio B.A."/>
            <person name="Baba T."/>
            <person name="Sakata K."/>
            <person name="Nagamura Y."/>
            <person name="Aoki H."/>
            <person name="Arikawa K."/>
            <person name="Arita K."/>
            <person name="Bito T."/>
            <person name="Chiden Y."/>
            <person name="Fujitsuka N."/>
            <person name="Fukunaka R."/>
            <person name="Hamada M."/>
            <person name="Harada C."/>
            <person name="Hayashi A."/>
            <person name="Hijishita S."/>
            <person name="Honda M."/>
            <person name="Hosokawa S."/>
            <person name="Ichikawa Y."/>
            <person name="Idonuma A."/>
            <person name="Iijima M."/>
            <person name="Ikeda M."/>
            <person name="Ikeno M."/>
            <person name="Ito K."/>
            <person name="Ito S."/>
            <person name="Ito T."/>
            <person name="Ito Y."/>
            <person name="Ito Y."/>
            <person name="Iwabuchi A."/>
            <person name="Kamiya K."/>
            <person name="Karasawa W."/>
            <person name="Kurita K."/>
            <person name="Katagiri S."/>
            <person name="Kikuta A."/>
            <person name="Kobayashi H."/>
            <person name="Kobayashi N."/>
            <person name="Machita K."/>
            <person name="Maehara T."/>
            <person name="Masukawa M."/>
            <person name="Mizubayashi T."/>
            <person name="Mukai Y."/>
            <person name="Nagasaki H."/>
            <person name="Nagata Y."/>
            <person name="Naito S."/>
            <person name="Nakashima M."/>
            <person name="Nakama Y."/>
            <person name="Nakamichi Y."/>
            <person name="Nakamura M."/>
            <person name="Meguro A."/>
            <person name="Negishi M."/>
            <person name="Ohta I."/>
            <person name="Ohta T."/>
            <person name="Okamoto M."/>
            <person name="Ono N."/>
            <person name="Saji S."/>
            <person name="Sakaguchi M."/>
            <person name="Sakai K."/>
            <person name="Shibata M."/>
            <person name="Shimokawa T."/>
            <person name="Song J."/>
            <person name="Takazaki Y."/>
            <person name="Terasawa K."/>
            <person name="Tsugane M."/>
            <person name="Tsuji K."/>
            <person name="Ueda S."/>
            <person name="Waki K."/>
            <person name="Yamagata H."/>
            <person name="Yamamoto M."/>
            <person name="Yamamoto S."/>
            <person name="Yamane H."/>
            <person name="Yoshiki S."/>
            <person name="Yoshihara R."/>
            <person name="Yukawa K."/>
            <person name="Zhong H."/>
            <person name="Yano M."/>
            <person name="Yuan Q."/>
            <person name="Ouyang S."/>
            <person name="Liu J."/>
            <person name="Jones K.M."/>
            <person name="Gansberger K."/>
            <person name="Moffat K."/>
            <person name="Hill J."/>
            <person name="Bera J."/>
            <person name="Fadrosh D."/>
            <person name="Jin S."/>
            <person name="Johri S."/>
            <person name="Kim M."/>
            <person name="Overton L."/>
            <person name="Reardon M."/>
            <person name="Tsitrin T."/>
            <person name="Vuong H."/>
            <person name="Weaver B."/>
            <person name="Ciecko A."/>
            <person name="Tallon L."/>
            <person name="Jackson J."/>
            <person name="Pai G."/>
            <person name="Aken S.V."/>
            <person name="Utterback T."/>
            <person name="Reidmuller S."/>
            <person name="Feldblyum T."/>
            <person name="Hsiao J."/>
            <person name="Zismann V."/>
            <person name="Iobst S."/>
            <person name="de Vazeille A.R."/>
            <person name="Buell C.R."/>
            <person name="Ying K."/>
            <person name="Li Y."/>
            <person name="Lu T."/>
            <person name="Huang Y."/>
            <person name="Zhao Q."/>
            <person name="Feng Q."/>
            <person name="Zhang L."/>
            <person name="Zhu J."/>
            <person name="Weng Q."/>
            <person name="Mu J."/>
            <person name="Lu Y."/>
            <person name="Fan D."/>
            <person name="Liu Y."/>
            <person name="Guan J."/>
            <person name="Zhang Y."/>
            <person name="Yu S."/>
            <person name="Liu X."/>
            <person name="Zhang Y."/>
            <person name="Hong G."/>
            <person name="Han B."/>
            <person name="Choisne N."/>
            <person name="Demange N."/>
            <person name="Orjeda G."/>
            <person name="Samain S."/>
            <person name="Cattolico L."/>
            <person name="Pelletier E."/>
            <person name="Couloux A."/>
            <person name="Segurens B."/>
            <person name="Wincker P."/>
            <person name="D'Hont A."/>
            <person name="Scarpelli C."/>
            <person name="Weissenbach J."/>
            <person name="Salanoubat M."/>
            <person name="Quetier F."/>
            <person name="Yu Y."/>
            <person name="Kim H.R."/>
            <person name="Rambo T."/>
            <person name="Currie J."/>
            <person name="Collura K."/>
            <person name="Luo M."/>
            <person name="Yang T."/>
            <person name="Ammiraju J.S.S."/>
            <person name="Engler F."/>
            <person name="Soderlund C."/>
            <person name="Wing R.A."/>
            <person name="Palmer L.E."/>
            <person name="de la Bastide M."/>
            <person name="Spiegel L."/>
            <person name="Nascimento L."/>
            <person name="Zutavern T."/>
            <person name="O'Shaughnessy A."/>
            <person name="Dike S."/>
            <person name="Dedhia N."/>
            <person name="Preston R."/>
            <person name="Balija V."/>
            <person name="McCombie W.R."/>
            <person name="Chow T."/>
            <person name="Chen H."/>
            <person name="Chung M."/>
            <person name="Chen C."/>
            <person name="Shaw J."/>
            <person name="Wu H."/>
            <person name="Hsiao K."/>
            <person name="Chao Y."/>
            <person name="Chu M."/>
            <person name="Cheng C."/>
            <person name="Hour A."/>
            <person name="Lee P."/>
            <person name="Lin S."/>
            <person name="Lin Y."/>
            <person name="Liou J."/>
            <person name="Liu S."/>
            <person name="Hsing Y."/>
            <person name="Raghuvanshi S."/>
            <person name="Mohanty A."/>
            <person name="Bharti A.K."/>
            <person name="Gaur A."/>
            <person name="Gupta V."/>
            <person name="Kumar D."/>
            <person name="Ravi V."/>
            <person name="Vij S."/>
            <person name="Kapur A."/>
            <person name="Khurana P."/>
            <person name="Khurana P."/>
            <person name="Khurana J.P."/>
            <person name="Tyagi A.K."/>
            <person name="Gaikwad K."/>
            <person name="Singh A."/>
            <person name="Dalal V."/>
            <person name="Srivastava S."/>
            <person name="Dixit A."/>
            <person name="Pal A.K."/>
            <person name="Ghazi I.A."/>
            <person name="Yadav M."/>
            <person name="Pandit A."/>
            <person name="Bhargava A."/>
            <person name="Sureshbabu K."/>
            <person name="Batra K."/>
            <person name="Sharma T.R."/>
            <person name="Mohapatra T."/>
            <person name="Singh N.K."/>
            <person name="Messing J."/>
            <person name="Nelson A.B."/>
            <person name="Fuks G."/>
            <person name="Kavchok S."/>
            <person name="Keizer G."/>
            <person name="Linton E."/>
            <person name="Llaca V."/>
            <person name="Song R."/>
            <person name="Tanyolac B."/>
            <person name="Young S."/>
            <person name="Ho-Il K."/>
            <person name="Hahn J.H."/>
            <person name="Sangsakoo G."/>
            <person name="Vanavichit A."/>
            <person name="de Mattos Luiz.A.T."/>
            <person name="Zimmer P.D."/>
            <person name="Malone G."/>
            <person name="Dellagostin O."/>
            <person name="de Oliveira A.C."/>
            <person name="Bevan M."/>
            <person name="Bancroft I."/>
            <person name="Minx P."/>
            <person name="Cordum H."/>
            <person name="Wilson R."/>
            <person name="Cheng Z."/>
            <person name="Jin W."/>
            <person name="Jiang J."/>
            <person name="Leong S.A."/>
            <person name="Iwama H."/>
            <person name="Gojobori T."/>
            <person name="Itoh T."/>
            <person name="Niimura Y."/>
            <person name="Fujii Y."/>
            <person name="Habara T."/>
            <person name="Sakai H."/>
            <person name="Sato Y."/>
            <person name="Wilson G."/>
            <person name="Kumar K."/>
            <person name="McCouch S."/>
            <person name="Juretic N."/>
            <person name="Hoen D."/>
            <person name="Wright S."/>
            <person name="Bruskiewich R."/>
            <person name="Bureau T."/>
            <person name="Miyao A."/>
            <person name="Hirochika H."/>
            <person name="Nishikawa T."/>
            <person name="Kadowaki K."/>
            <person name="Sugiura M."/>
            <person name="Burr B."/>
            <person name="Sasaki T."/>
        </authorList>
    </citation>
    <scope>NUCLEOTIDE SEQUENCE [LARGE SCALE GENOMIC DNA]</scope>
    <source>
        <strain evidence="4">cv. Nipponbare</strain>
    </source>
</reference>
<organism evidence="3 4">
    <name type="scientific">Oryza sativa subsp. japonica</name>
    <name type="common">Rice</name>
    <dbReference type="NCBI Taxonomy" id="39947"/>
    <lineage>
        <taxon>Eukaryota</taxon>
        <taxon>Viridiplantae</taxon>
        <taxon>Streptophyta</taxon>
        <taxon>Embryophyta</taxon>
        <taxon>Tracheophyta</taxon>
        <taxon>Spermatophyta</taxon>
        <taxon>Magnoliopsida</taxon>
        <taxon>Liliopsida</taxon>
        <taxon>Poales</taxon>
        <taxon>Poaceae</taxon>
        <taxon>BOP clade</taxon>
        <taxon>Oryzoideae</taxon>
        <taxon>Oryzeae</taxon>
        <taxon>Oryzinae</taxon>
        <taxon>Oryza</taxon>
        <taxon>Oryza sativa</taxon>
    </lineage>
</organism>
<reference evidence="4" key="2">
    <citation type="journal article" date="2008" name="Nucleic Acids Res.">
        <title>The rice annotation project database (RAP-DB): 2008 update.</title>
        <authorList>
            <consortium name="The rice annotation project (RAP)"/>
        </authorList>
    </citation>
    <scope>GENOME REANNOTATION</scope>
    <source>
        <strain evidence="4">cv. Nipponbare</strain>
    </source>
</reference>
<feature type="domain" description="Retrotransposon gag" evidence="2">
    <location>
        <begin position="164"/>
        <end position="256"/>
    </location>
</feature>